<dbReference type="EMBL" id="BNJG01000003">
    <property type="protein sequence ID" value="GHO59616.1"/>
    <property type="molecule type" value="Genomic_DNA"/>
</dbReference>
<proteinExistence type="predicted"/>
<dbReference type="Gene3D" id="3.30.530.20">
    <property type="match status" value="1"/>
</dbReference>
<name>A0ABQ3V375_9CHLR</name>
<sequence>MDLGKVNVELWERRVSVGLGGAFVLGGIVRRSWVGGVLGLALLYRGLSGHSYLYELLGINTANRLKEAEARLTELERSITIQRPAEELYRLWSDPSTLSKIMGDSVEVTRGRATICTGA</sequence>
<feature type="domain" description="Inner membrane protein YgaP-like transmembrane" evidence="1">
    <location>
        <begin position="5"/>
        <end position="63"/>
    </location>
</feature>
<dbReference type="RefSeq" id="WP_201375785.1">
    <property type="nucleotide sequence ID" value="NZ_BNJG01000003.1"/>
</dbReference>
<evidence type="ECO:0000313" key="2">
    <source>
        <dbReference type="EMBL" id="GHO59616.1"/>
    </source>
</evidence>
<reference evidence="2 3" key="1">
    <citation type="journal article" date="2021" name="Int. J. Syst. Evol. Microbiol.">
        <title>Reticulibacter mediterranei gen. nov., sp. nov., within the new family Reticulibacteraceae fam. nov., and Ktedonospora formicarum gen. nov., sp. nov., Ktedonobacter robiniae sp. nov., Dictyobacter formicarum sp. nov. and Dictyobacter arantiisoli sp. nov., belonging to the class Ktedonobacteria.</title>
        <authorList>
            <person name="Yabe S."/>
            <person name="Zheng Y."/>
            <person name="Wang C.M."/>
            <person name="Sakai Y."/>
            <person name="Abe K."/>
            <person name="Yokota A."/>
            <person name="Donadio S."/>
            <person name="Cavaletti L."/>
            <person name="Monciardini P."/>
        </authorList>
    </citation>
    <scope>NUCLEOTIDE SEQUENCE [LARGE SCALE GENOMIC DNA]</scope>
    <source>
        <strain evidence="2 3">SOSP1-30</strain>
    </source>
</reference>
<gene>
    <name evidence="2" type="ORF">KSB_80910</name>
</gene>
<keyword evidence="3" id="KW-1185">Reference proteome</keyword>
<dbReference type="InterPro" id="IPR021309">
    <property type="entry name" value="YgaP-like_TM"/>
</dbReference>
<accession>A0ABQ3V375</accession>
<comment type="caution">
    <text evidence="2">The sequence shown here is derived from an EMBL/GenBank/DDBJ whole genome shotgun (WGS) entry which is preliminary data.</text>
</comment>
<dbReference type="Pfam" id="PF11127">
    <property type="entry name" value="YgaP-like_TM"/>
    <property type="match status" value="1"/>
</dbReference>
<dbReference type="SUPFAM" id="SSF55961">
    <property type="entry name" value="Bet v1-like"/>
    <property type="match status" value="1"/>
</dbReference>
<organism evidence="2 3">
    <name type="scientific">Ktedonobacter robiniae</name>
    <dbReference type="NCBI Taxonomy" id="2778365"/>
    <lineage>
        <taxon>Bacteria</taxon>
        <taxon>Bacillati</taxon>
        <taxon>Chloroflexota</taxon>
        <taxon>Ktedonobacteria</taxon>
        <taxon>Ktedonobacterales</taxon>
        <taxon>Ktedonobacteraceae</taxon>
        <taxon>Ktedonobacter</taxon>
    </lineage>
</organism>
<evidence type="ECO:0000313" key="3">
    <source>
        <dbReference type="Proteomes" id="UP000654345"/>
    </source>
</evidence>
<dbReference type="Proteomes" id="UP000654345">
    <property type="component" value="Unassembled WGS sequence"/>
</dbReference>
<evidence type="ECO:0000259" key="1">
    <source>
        <dbReference type="Pfam" id="PF11127"/>
    </source>
</evidence>
<dbReference type="InterPro" id="IPR023393">
    <property type="entry name" value="START-like_dom_sf"/>
</dbReference>
<protein>
    <recommendedName>
        <fullName evidence="1">Inner membrane protein YgaP-like transmembrane domain-containing protein</fullName>
    </recommendedName>
</protein>